<dbReference type="OrthoDB" id="432234at2759"/>
<gene>
    <name evidence="1" type="ORF">JG687_00013532</name>
</gene>
<accession>A0A8T1U2A9</accession>
<sequence length="85" mass="9683">MTIHKVHGLTCEKVVFHSNSIPTVSFAYVALSRVKHRNSIFLTQPLTLAKLNTSPEKVATVKPRNLALLLRSSKQWRLLFLSSRR</sequence>
<evidence type="ECO:0000313" key="2">
    <source>
        <dbReference type="Proteomes" id="UP000688947"/>
    </source>
</evidence>
<protein>
    <recommendedName>
        <fullName evidence="3">P-loop containing nucleoside triphosphate hydrolase</fullName>
    </recommendedName>
</protein>
<evidence type="ECO:0000313" key="1">
    <source>
        <dbReference type="EMBL" id="KAG6951555.1"/>
    </source>
</evidence>
<dbReference type="EMBL" id="JAENGZ010001001">
    <property type="protein sequence ID" value="KAG6951555.1"/>
    <property type="molecule type" value="Genomic_DNA"/>
</dbReference>
<organism evidence="1 2">
    <name type="scientific">Phytophthora cactorum</name>
    <dbReference type="NCBI Taxonomy" id="29920"/>
    <lineage>
        <taxon>Eukaryota</taxon>
        <taxon>Sar</taxon>
        <taxon>Stramenopiles</taxon>
        <taxon>Oomycota</taxon>
        <taxon>Peronosporomycetes</taxon>
        <taxon>Peronosporales</taxon>
        <taxon>Peronosporaceae</taxon>
        <taxon>Phytophthora</taxon>
    </lineage>
</organism>
<name>A0A8T1U2A9_9STRA</name>
<dbReference type="Proteomes" id="UP000688947">
    <property type="component" value="Unassembled WGS sequence"/>
</dbReference>
<evidence type="ECO:0008006" key="3">
    <source>
        <dbReference type="Google" id="ProtNLM"/>
    </source>
</evidence>
<reference evidence="1" key="1">
    <citation type="submission" date="2021-01" db="EMBL/GenBank/DDBJ databases">
        <title>Phytophthora aleatoria, a newly-described species from Pinus radiata is distinct from Phytophthora cactorum isolates based on comparative genomics.</title>
        <authorList>
            <person name="Mcdougal R."/>
            <person name="Panda P."/>
            <person name="Williams N."/>
            <person name="Studholme D.J."/>
        </authorList>
    </citation>
    <scope>NUCLEOTIDE SEQUENCE</scope>
    <source>
        <strain evidence="1">NZFS 3830</strain>
    </source>
</reference>
<dbReference type="AlphaFoldDB" id="A0A8T1U2A9"/>
<proteinExistence type="predicted"/>
<comment type="caution">
    <text evidence="1">The sequence shown here is derived from an EMBL/GenBank/DDBJ whole genome shotgun (WGS) entry which is preliminary data.</text>
</comment>